<feature type="region of interest" description="Disordered" evidence="1">
    <location>
        <begin position="155"/>
        <end position="175"/>
    </location>
</feature>
<reference evidence="2 3" key="1">
    <citation type="submission" date="2024-02" db="EMBL/GenBank/DDBJ databases">
        <authorList>
            <person name="Chen Y."/>
            <person name="Shah S."/>
            <person name="Dougan E. K."/>
            <person name="Thang M."/>
            <person name="Chan C."/>
        </authorList>
    </citation>
    <scope>NUCLEOTIDE SEQUENCE [LARGE SCALE GENOMIC DNA]</scope>
</reference>
<organism evidence="2 3">
    <name type="scientific">Durusdinium trenchii</name>
    <dbReference type="NCBI Taxonomy" id="1381693"/>
    <lineage>
        <taxon>Eukaryota</taxon>
        <taxon>Sar</taxon>
        <taxon>Alveolata</taxon>
        <taxon>Dinophyceae</taxon>
        <taxon>Suessiales</taxon>
        <taxon>Symbiodiniaceae</taxon>
        <taxon>Durusdinium</taxon>
    </lineage>
</organism>
<evidence type="ECO:0000313" key="2">
    <source>
        <dbReference type="EMBL" id="CAK9011149.1"/>
    </source>
</evidence>
<gene>
    <name evidence="2" type="ORF">SCF082_LOCUS10974</name>
</gene>
<evidence type="ECO:0000256" key="1">
    <source>
        <dbReference type="SAM" id="MobiDB-lite"/>
    </source>
</evidence>
<dbReference type="Proteomes" id="UP001642464">
    <property type="component" value="Unassembled WGS sequence"/>
</dbReference>
<protein>
    <submittedName>
        <fullName evidence="2">Uncharacterized protein</fullName>
    </submittedName>
</protein>
<proteinExistence type="predicted"/>
<accession>A0ABP0J9X4</accession>
<keyword evidence="3" id="KW-1185">Reference proteome</keyword>
<dbReference type="EMBL" id="CAXAMM010006469">
    <property type="protein sequence ID" value="CAK9011149.1"/>
    <property type="molecule type" value="Genomic_DNA"/>
</dbReference>
<evidence type="ECO:0000313" key="3">
    <source>
        <dbReference type="Proteomes" id="UP001642464"/>
    </source>
</evidence>
<name>A0ABP0J9X4_9DINO</name>
<sequence length="226" mass="25938">MQRDELGEAVQDTSSKAWNGDRIQCWADASDEEDILTRPREREARPRRQKRIYSRQLLLQVRDFHSDEIRSTPSSSSLRARRIEDVKWNFQSVTSTEVFKPGRRVHVFDPALAATAFEAVLSWLEPGIACPAEPWRREDEKDLPKDDVRRATEMGALLEGDTEEETSDESPSLMGPPTRCWPWLLLWAWLLFLSYVWHKPPAVQAARPSSFAQTASNAYYGDFGAN</sequence>
<comment type="caution">
    <text evidence="2">The sequence shown here is derived from an EMBL/GenBank/DDBJ whole genome shotgun (WGS) entry which is preliminary data.</text>
</comment>